<feature type="domain" description="HTH marR-type" evidence="2">
    <location>
        <begin position="1"/>
        <end position="132"/>
    </location>
</feature>
<dbReference type="SMART" id="SM00347">
    <property type="entry name" value="HTH_MARR"/>
    <property type="match status" value="1"/>
</dbReference>
<dbReference type="GO" id="GO:0003700">
    <property type="term" value="F:DNA-binding transcription factor activity"/>
    <property type="evidence" value="ECO:0007669"/>
    <property type="project" value="InterPro"/>
</dbReference>
<evidence type="ECO:0000256" key="1">
    <source>
        <dbReference type="ARBA" id="ARBA00023125"/>
    </source>
</evidence>
<name>A0A1G7PYT5_9BACL</name>
<evidence type="ECO:0000259" key="2">
    <source>
        <dbReference type="PROSITE" id="PS50995"/>
    </source>
</evidence>
<dbReference type="PROSITE" id="PS50995">
    <property type="entry name" value="HTH_MARR_2"/>
    <property type="match status" value="1"/>
</dbReference>
<dbReference type="STRING" id="670482.SAMN04488542_12024"/>
<dbReference type="InterPro" id="IPR000835">
    <property type="entry name" value="HTH_MarR-typ"/>
</dbReference>
<dbReference type="EMBL" id="FNBG01000020">
    <property type="protein sequence ID" value="SDF90809.1"/>
    <property type="molecule type" value="Genomic_DNA"/>
</dbReference>
<dbReference type="PRINTS" id="PR00598">
    <property type="entry name" value="HTHMARR"/>
</dbReference>
<dbReference type="GO" id="GO:0006950">
    <property type="term" value="P:response to stress"/>
    <property type="evidence" value="ECO:0007669"/>
    <property type="project" value="TreeGrafter"/>
</dbReference>
<dbReference type="PANTHER" id="PTHR33164:SF89">
    <property type="entry name" value="MARR FAMILY REGULATORY PROTEIN"/>
    <property type="match status" value="1"/>
</dbReference>
<proteinExistence type="predicted"/>
<keyword evidence="4" id="KW-1185">Reference proteome</keyword>
<keyword evidence="1 3" id="KW-0238">DNA-binding</keyword>
<dbReference type="GO" id="GO:0003677">
    <property type="term" value="F:DNA binding"/>
    <property type="evidence" value="ECO:0007669"/>
    <property type="project" value="UniProtKB-KW"/>
</dbReference>
<dbReference type="Pfam" id="PF01047">
    <property type="entry name" value="MarR"/>
    <property type="match status" value="1"/>
</dbReference>
<organism evidence="3 4">
    <name type="scientific">Fontibacillus panacisegetis</name>
    <dbReference type="NCBI Taxonomy" id="670482"/>
    <lineage>
        <taxon>Bacteria</taxon>
        <taxon>Bacillati</taxon>
        <taxon>Bacillota</taxon>
        <taxon>Bacilli</taxon>
        <taxon>Bacillales</taxon>
        <taxon>Paenibacillaceae</taxon>
        <taxon>Fontibacillus</taxon>
    </lineage>
</organism>
<dbReference type="Gene3D" id="1.10.10.10">
    <property type="entry name" value="Winged helix-like DNA-binding domain superfamily/Winged helix DNA-binding domain"/>
    <property type="match status" value="1"/>
</dbReference>
<dbReference type="PANTHER" id="PTHR33164">
    <property type="entry name" value="TRANSCRIPTIONAL REGULATOR, MARR FAMILY"/>
    <property type="match status" value="1"/>
</dbReference>
<dbReference type="InterPro" id="IPR039422">
    <property type="entry name" value="MarR/SlyA-like"/>
</dbReference>
<protein>
    <submittedName>
        <fullName evidence="3">DNA-binding transcriptional regulator, MarR family</fullName>
    </submittedName>
</protein>
<evidence type="ECO:0000313" key="4">
    <source>
        <dbReference type="Proteomes" id="UP000198972"/>
    </source>
</evidence>
<dbReference type="InterPro" id="IPR036388">
    <property type="entry name" value="WH-like_DNA-bd_sf"/>
</dbReference>
<dbReference type="SUPFAM" id="SSF46785">
    <property type="entry name" value="Winged helix' DNA-binding domain"/>
    <property type="match status" value="1"/>
</dbReference>
<dbReference type="InterPro" id="IPR036390">
    <property type="entry name" value="WH_DNA-bd_sf"/>
</dbReference>
<dbReference type="Proteomes" id="UP000198972">
    <property type="component" value="Unassembled WGS sequence"/>
</dbReference>
<gene>
    <name evidence="3" type="ORF">SAMN04488542_12024</name>
</gene>
<evidence type="ECO:0000313" key="3">
    <source>
        <dbReference type="EMBL" id="SDF90809.1"/>
    </source>
</evidence>
<dbReference type="AlphaFoldDB" id="A0A1G7PYT5"/>
<reference evidence="3 4" key="1">
    <citation type="submission" date="2016-10" db="EMBL/GenBank/DDBJ databases">
        <authorList>
            <person name="de Groot N.N."/>
        </authorList>
    </citation>
    <scope>NUCLEOTIDE SEQUENCE [LARGE SCALE GENOMIC DNA]</scope>
    <source>
        <strain evidence="3 4">DSM 28129</strain>
    </source>
</reference>
<sequence>MEEADWLFRKMVRRFVKERDKVDVEGVSLPALMVLNKLIRDGSQRLGDLGEELDFTSGAVTGLCDKLESKGLAKRVRMEHDRRAIWLDITEQGRCLMDRHRNVGTRSITTLFEGMTSEQLKEFIQFSTQIVNNLDRYAATLNRLAQDNEHNACVTDVRNAKTSRFLSY</sequence>
<accession>A0A1G7PYT5</accession>